<comment type="similarity">
    <text evidence="2 6">Belongs to the peroxisomal membrane protein PXMP2/4 family.</text>
</comment>
<evidence type="ECO:0000256" key="1">
    <source>
        <dbReference type="ARBA" id="ARBA00004141"/>
    </source>
</evidence>
<protein>
    <recommendedName>
        <fullName evidence="9">Mpv17-like protein 2</fullName>
    </recommendedName>
</protein>
<keyword evidence="3 6" id="KW-0812">Transmembrane</keyword>
<evidence type="ECO:0000313" key="8">
    <source>
        <dbReference type="Proteomes" id="UP000749559"/>
    </source>
</evidence>
<gene>
    <name evidence="7" type="ORF">OFUS_LOCUS1578</name>
</gene>
<dbReference type="PANTHER" id="PTHR11266">
    <property type="entry name" value="PEROXISOMAL MEMBRANE PROTEIN 2, PXMP2 MPV17"/>
    <property type="match status" value="1"/>
</dbReference>
<evidence type="ECO:0008006" key="9">
    <source>
        <dbReference type="Google" id="ProtNLM"/>
    </source>
</evidence>
<keyword evidence="8" id="KW-1185">Reference proteome</keyword>
<evidence type="ECO:0000256" key="3">
    <source>
        <dbReference type="ARBA" id="ARBA00022692"/>
    </source>
</evidence>
<organism evidence="7 8">
    <name type="scientific">Owenia fusiformis</name>
    <name type="common">Polychaete worm</name>
    <dbReference type="NCBI Taxonomy" id="6347"/>
    <lineage>
        <taxon>Eukaryota</taxon>
        <taxon>Metazoa</taxon>
        <taxon>Spiralia</taxon>
        <taxon>Lophotrochozoa</taxon>
        <taxon>Annelida</taxon>
        <taxon>Polychaeta</taxon>
        <taxon>Sedentaria</taxon>
        <taxon>Canalipalpata</taxon>
        <taxon>Sabellida</taxon>
        <taxon>Oweniida</taxon>
        <taxon>Oweniidae</taxon>
        <taxon>Owenia</taxon>
    </lineage>
</organism>
<dbReference type="GO" id="GO:0016020">
    <property type="term" value="C:membrane"/>
    <property type="evidence" value="ECO:0007669"/>
    <property type="project" value="UniProtKB-SubCell"/>
</dbReference>
<evidence type="ECO:0000256" key="4">
    <source>
        <dbReference type="ARBA" id="ARBA00022989"/>
    </source>
</evidence>
<comment type="caution">
    <text evidence="7">The sequence shown here is derived from an EMBL/GenBank/DDBJ whole genome shotgun (WGS) entry which is preliminary data.</text>
</comment>
<name>A0A8J1U9C1_OWEFU</name>
<comment type="subcellular location">
    <subcellularLocation>
        <location evidence="1">Membrane</location>
        <topology evidence="1">Multi-pass membrane protein</topology>
    </subcellularLocation>
</comment>
<dbReference type="GO" id="GO:0005739">
    <property type="term" value="C:mitochondrion"/>
    <property type="evidence" value="ECO:0007669"/>
    <property type="project" value="TreeGrafter"/>
</dbReference>
<evidence type="ECO:0000256" key="2">
    <source>
        <dbReference type="ARBA" id="ARBA00006824"/>
    </source>
</evidence>
<keyword evidence="5 6" id="KW-0472">Membrane</keyword>
<feature type="transmembrane region" description="Helical" evidence="6">
    <location>
        <begin position="162"/>
        <end position="179"/>
    </location>
</feature>
<reference evidence="7" key="1">
    <citation type="submission" date="2022-03" db="EMBL/GenBank/DDBJ databases">
        <authorList>
            <person name="Martin C."/>
        </authorList>
    </citation>
    <scope>NUCLEOTIDE SEQUENCE</scope>
</reference>
<proteinExistence type="inferred from homology"/>
<sequence length="222" mass="25534">MALRTAKHLVEKLFTKHLLATNIFTSAGLLAIGDYGVQKLEKFRIPKEKRPPHDWKRTGRMFIVGAIQGPISHYFYLIMDKKLGLGRSRGTIIKKILTDQIIGSPLFAFIFFEASGILEGQSPKSSFEEFARKFPTVYMVDWCVWPAAQCINFYFLPTKLRVVYVAAITLLWTSFLSWFKHRDARLQEGLREQSVYYKEISQTEENKTSRSVQLGNVNTSVD</sequence>
<dbReference type="InterPro" id="IPR007248">
    <property type="entry name" value="Mpv17_PMP22"/>
</dbReference>
<accession>A0A8J1U9C1</accession>
<evidence type="ECO:0000313" key="7">
    <source>
        <dbReference type="EMBL" id="CAH1774056.1"/>
    </source>
</evidence>
<evidence type="ECO:0000256" key="5">
    <source>
        <dbReference type="ARBA" id="ARBA00023136"/>
    </source>
</evidence>
<evidence type="ECO:0000256" key="6">
    <source>
        <dbReference type="RuleBase" id="RU363053"/>
    </source>
</evidence>
<dbReference type="PANTHER" id="PTHR11266:SF8">
    <property type="entry name" value="MPV17-LIKE PROTEIN 2"/>
    <property type="match status" value="1"/>
</dbReference>
<dbReference type="AlphaFoldDB" id="A0A8J1U9C1"/>
<dbReference type="Proteomes" id="UP000749559">
    <property type="component" value="Unassembled WGS sequence"/>
</dbReference>
<dbReference type="GO" id="GO:0061668">
    <property type="term" value="P:mitochondrial ribosome assembly"/>
    <property type="evidence" value="ECO:0007669"/>
    <property type="project" value="TreeGrafter"/>
</dbReference>
<dbReference type="OrthoDB" id="10267969at2759"/>
<comment type="caution">
    <text evidence="6">Lacks conserved residue(s) required for the propagation of feature annotation.</text>
</comment>
<dbReference type="Pfam" id="PF04117">
    <property type="entry name" value="Mpv17_PMP22"/>
    <property type="match status" value="1"/>
</dbReference>
<keyword evidence="4 6" id="KW-1133">Transmembrane helix</keyword>
<dbReference type="EMBL" id="CAIIXF020000001">
    <property type="protein sequence ID" value="CAH1774056.1"/>
    <property type="molecule type" value="Genomic_DNA"/>
</dbReference>